<feature type="domain" description="VOC" evidence="1">
    <location>
        <begin position="19"/>
        <end position="139"/>
    </location>
</feature>
<dbReference type="RefSeq" id="WP_393014034.1">
    <property type="nucleotide sequence ID" value="NZ_JAZAQF010000078.1"/>
</dbReference>
<dbReference type="InterPro" id="IPR004360">
    <property type="entry name" value="Glyas_Fos-R_dOase_dom"/>
</dbReference>
<accession>A0ABW7CBT6</accession>
<dbReference type="PANTHER" id="PTHR39434">
    <property type="match status" value="1"/>
</dbReference>
<comment type="caution">
    <text evidence="2">The sequence shown here is derived from an EMBL/GenBank/DDBJ whole genome shotgun (WGS) entry which is preliminary data.</text>
</comment>
<dbReference type="Gene3D" id="3.10.180.10">
    <property type="entry name" value="2,3-Dihydroxybiphenyl 1,2-Dioxygenase, domain 1"/>
    <property type="match status" value="1"/>
</dbReference>
<keyword evidence="3" id="KW-1185">Reference proteome</keyword>
<evidence type="ECO:0000259" key="1">
    <source>
        <dbReference type="PROSITE" id="PS51819"/>
    </source>
</evidence>
<reference evidence="3" key="1">
    <citation type="journal article" date="2024" name="Algal Res.">
        <title>Biochemical, toxicological and genomic investigation of a high-biomass producing Limnothrix strain isolated from Italian shallow drinking water reservoir.</title>
        <authorList>
            <person name="Simonazzi M."/>
            <person name="Shishido T.K."/>
            <person name="Delbaje E."/>
            <person name="Wahlsten M."/>
            <person name="Fewer D.P."/>
            <person name="Sivonen K."/>
            <person name="Pezzolesi L."/>
            <person name="Pistocchi R."/>
        </authorList>
    </citation>
    <scope>NUCLEOTIDE SEQUENCE [LARGE SCALE GENOMIC DNA]</scope>
    <source>
        <strain evidence="3">LRLZ20PSL1</strain>
    </source>
</reference>
<gene>
    <name evidence="2" type="ORF">VPK24_13185</name>
</gene>
<dbReference type="PROSITE" id="PS51819">
    <property type="entry name" value="VOC"/>
    <property type="match status" value="1"/>
</dbReference>
<evidence type="ECO:0000313" key="3">
    <source>
        <dbReference type="Proteomes" id="UP001604335"/>
    </source>
</evidence>
<sequence>MEVTPTGQPFGSENPRAIALFHLAFPVADLAQTKAFYIDGLGCTAGREGPNSLILNCYGNQIVAHVSPGACQPQKGIYPRHFGLVFAALADWQALIDRAEAKQLTFEQPPRRRFPGEQLEHYTAFLADPFHNLLEFKHYVHPEAIFGAVDDQRVGDR</sequence>
<protein>
    <submittedName>
        <fullName evidence="2">VOC family protein</fullName>
    </submittedName>
</protein>
<dbReference type="EMBL" id="JAZAQF010000078">
    <property type="protein sequence ID" value="MFG3818599.1"/>
    <property type="molecule type" value="Genomic_DNA"/>
</dbReference>
<dbReference type="Pfam" id="PF00903">
    <property type="entry name" value="Glyoxalase"/>
    <property type="match status" value="1"/>
</dbReference>
<proteinExistence type="predicted"/>
<dbReference type="SUPFAM" id="SSF54593">
    <property type="entry name" value="Glyoxalase/Bleomycin resistance protein/Dihydroxybiphenyl dioxygenase"/>
    <property type="match status" value="1"/>
</dbReference>
<dbReference type="InterPro" id="IPR037523">
    <property type="entry name" value="VOC_core"/>
</dbReference>
<name>A0ABW7CBT6_9CYAN</name>
<evidence type="ECO:0000313" key="2">
    <source>
        <dbReference type="EMBL" id="MFG3818599.1"/>
    </source>
</evidence>
<dbReference type="InterPro" id="IPR029068">
    <property type="entry name" value="Glyas_Bleomycin-R_OHBP_Dase"/>
</dbReference>
<dbReference type="PANTHER" id="PTHR39434:SF1">
    <property type="entry name" value="VOC DOMAIN-CONTAINING PROTEIN"/>
    <property type="match status" value="1"/>
</dbReference>
<dbReference type="Proteomes" id="UP001604335">
    <property type="component" value="Unassembled WGS sequence"/>
</dbReference>
<organism evidence="2 3">
    <name type="scientific">Limnothrix redekei LRLZ20PSL1</name>
    <dbReference type="NCBI Taxonomy" id="3112953"/>
    <lineage>
        <taxon>Bacteria</taxon>
        <taxon>Bacillati</taxon>
        <taxon>Cyanobacteriota</taxon>
        <taxon>Cyanophyceae</taxon>
        <taxon>Pseudanabaenales</taxon>
        <taxon>Pseudanabaenaceae</taxon>
        <taxon>Limnothrix</taxon>
    </lineage>
</organism>